<keyword evidence="3" id="KW-1185">Reference proteome</keyword>
<evidence type="ECO:0000313" key="3">
    <source>
        <dbReference type="Proteomes" id="UP000003835"/>
    </source>
</evidence>
<dbReference type="Proteomes" id="UP000003835">
    <property type="component" value="Unassembled WGS sequence"/>
</dbReference>
<dbReference type="STRING" id="118168.MC7420_4755"/>
<reference evidence="2 3" key="1">
    <citation type="submission" date="2008-07" db="EMBL/GenBank/DDBJ databases">
        <authorList>
            <person name="Tandeau de Marsac N."/>
            <person name="Ferriera S."/>
            <person name="Johnson J."/>
            <person name="Kravitz S."/>
            <person name="Beeson K."/>
            <person name="Sutton G."/>
            <person name="Rogers Y.-H."/>
            <person name="Friedman R."/>
            <person name="Frazier M."/>
            <person name="Venter J.C."/>
        </authorList>
    </citation>
    <scope>NUCLEOTIDE SEQUENCE [LARGE SCALE GENOMIC DNA]</scope>
    <source>
        <strain evidence="2 3">PCC 7420</strain>
    </source>
</reference>
<dbReference type="RefSeq" id="WP_006100228.1">
    <property type="nucleotide sequence ID" value="NZ_DS989846.1"/>
</dbReference>
<name>B4VN92_9CYAN</name>
<accession>B4VN92</accession>
<dbReference type="AlphaFoldDB" id="B4VN92"/>
<feature type="region of interest" description="Disordered" evidence="1">
    <location>
        <begin position="1164"/>
        <end position="1187"/>
    </location>
</feature>
<protein>
    <recommendedName>
        <fullName evidence="4">ATP-binding protein</fullName>
    </recommendedName>
</protein>
<evidence type="ECO:0000313" key="2">
    <source>
        <dbReference type="EMBL" id="EDX76499.1"/>
    </source>
</evidence>
<dbReference type="OrthoDB" id="856045at2"/>
<evidence type="ECO:0008006" key="4">
    <source>
        <dbReference type="Google" id="ProtNLM"/>
    </source>
</evidence>
<dbReference type="HOGENOM" id="CLU_008329_0_0_3"/>
<proteinExistence type="predicted"/>
<evidence type="ECO:0000256" key="1">
    <source>
        <dbReference type="SAM" id="MobiDB-lite"/>
    </source>
</evidence>
<gene>
    <name evidence="2" type="ORF">MC7420_4755</name>
</gene>
<sequence length="1187" mass="134014">MNRKTLEQYFSLNRRYSRSVNVERDLTRLEALKGYVLTERAVDALRRILKGLTTAEANHAWTLTSVYGTGKSAFTHYLTSVCAPAQSQMRSSALEIARHTLGAESSDYQALTKLPEKGLFRAVATAAREPMSHTIVRGLLRGAETFWSSPAKRNKIPVVARLVDLDTEIESGESIDNREIPKLVQDVAKAANTGVFLVIDELGKNLEYAAYNQGTEDLYVLQQLAELPGDSKTPIYILGILHQAFAEYGQRLATVQRNEWAKIQGRFEDIPFTESAGQMMRLIEKVINLESPDQIACQVHSYGNEWSEGLATVLTGEELPTDIFKGVYPLHPLSALVLPTICHRYAQNDRSLFTFLTSAEPYSLRNFLQTVSIDWESLSLPTLKLDWIYDYFIEAAGMGLASRPNLQRWVEIQDLIADARYLEPNFIKVLKAIGILNLVTTTGATRATKRLVTLAMCDFPNNQDQLAYWETIIEDLLRRGVITHRRTMDELRIWQGSDFNVDQALSEYLEKNRSSLVNLLSSLRSLPPIVVQRHSYKTGTLRYFERHYLDTTSDLTQLRCDSADADGYVGYWVDDVETRHGASLLAQVPAVTDDGKPLVLLGAAKLDVLRLRSREYAALKAIQDTASELQSDGVARKEVRFRVVQAEQLLDETLAQAFEMTGNDQQCWVQGEAERIGHITDFNAKLSDLCDRVYDQSPILWNELINRRDLTSQGAKARRELITAMVERGSQERLGLEGYGPEVSMYYSLLGETGIHRQEEGEWDPSLRSRACFYPPSEGSNVGSFWQAIEDFCLSAKEKPKSLDQIYQRLAAAPYGIKPGAIPVMLAAVLLHHVDDLGVYRDGTYIPILGAEHFELLVKDPSRYAVKYFEVVGLRSQVFKELEAILRQSKLKKGKIRNATLLTVVTPLYQFVNRLPAYTKQTKRVSQEAQRVLTALKETTEPDELLFTQLPRSFNLPPIETEAGDDGTIAKSLRSQLVQVLREINTAYEGLLSECQRLLHNAFGVSSREQKLREELRVRSRPLVGKCVERTLRSFTQAAVDEEKTDREWLAALVMIVADKPAESWTDENVTGFEIKLSDLARRFKNLEALDHETRDQGEGFDARRITVTQPDGKETHRLVWVEHDQSQKLDQLVEKVLQEEILRDNPQLREAFVAKLTERVLGSSSAENVTPMRGTAQKRGGKEEAG</sequence>
<dbReference type="eggNOG" id="COG1119">
    <property type="taxonomic scope" value="Bacteria"/>
</dbReference>
<dbReference type="EMBL" id="DS989846">
    <property type="protein sequence ID" value="EDX76499.1"/>
    <property type="molecule type" value="Genomic_DNA"/>
</dbReference>
<organism evidence="2 3">
    <name type="scientific">Coleofasciculus chthonoplastes PCC 7420</name>
    <dbReference type="NCBI Taxonomy" id="118168"/>
    <lineage>
        <taxon>Bacteria</taxon>
        <taxon>Bacillati</taxon>
        <taxon>Cyanobacteriota</taxon>
        <taxon>Cyanophyceae</taxon>
        <taxon>Coleofasciculales</taxon>
        <taxon>Coleofasciculaceae</taxon>
        <taxon>Coleofasciculus</taxon>
    </lineage>
</organism>